<evidence type="ECO:0000313" key="24">
    <source>
        <dbReference type="EMBL" id="KZB64904.1"/>
    </source>
</evidence>
<dbReference type="InterPro" id="IPR008168">
    <property type="entry name" value="Cyt_C_IC"/>
</dbReference>
<dbReference type="AlphaFoldDB" id="A0A154L641"/>
<evidence type="ECO:0000256" key="5">
    <source>
        <dbReference type="ARBA" id="ARBA00022475"/>
    </source>
</evidence>
<evidence type="ECO:0000256" key="7">
    <source>
        <dbReference type="ARBA" id="ARBA00022617"/>
    </source>
</evidence>
<dbReference type="Pfam" id="PF00034">
    <property type="entry name" value="Cytochrom_C"/>
    <property type="match status" value="1"/>
</dbReference>
<dbReference type="PANTHER" id="PTHR33751:SF1">
    <property type="entry name" value="CBB3-TYPE CYTOCHROME C OXIDASE SUBUNIT FIXP"/>
    <property type="match status" value="1"/>
</dbReference>
<evidence type="ECO:0000256" key="20">
    <source>
        <dbReference type="PIRSR" id="PIRSR000006-1"/>
    </source>
</evidence>
<keyword evidence="6 19" id="KW-0997">Cell inner membrane</keyword>
<dbReference type="InterPro" id="IPR032858">
    <property type="entry name" value="CcoP_N"/>
</dbReference>
<dbReference type="UniPathway" id="UPA00705"/>
<comment type="subunit">
    <text evidence="19">Component of the cbb3-type cytochrome c oxidase.</text>
</comment>
<comment type="caution">
    <text evidence="24">The sequence shown here is derived from an EMBL/GenBank/DDBJ whole genome shotgun (WGS) entry which is preliminary data.</text>
</comment>
<dbReference type="PIRSF" id="PIRSF000006">
    <property type="entry name" value="Cbb3-Cox_fixP"/>
    <property type="match status" value="1"/>
</dbReference>
<dbReference type="Gene3D" id="1.10.760.10">
    <property type="entry name" value="Cytochrome c-like domain"/>
    <property type="match status" value="2"/>
</dbReference>
<dbReference type="NCBIfam" id="TIGR00782">
    <property type="entry name" value="ccoP"/>
    <property type="match status" value="1"/>
</dbReference>
<dbReference type="OrthoDB" id="9811281at2"/>
<evidence type="ECO:0000256" key="10">
    <source>
        <dbReference type="ARBA" id="ARBA00022723"/>
    </source>
</evidence>
<comment type="pathway">
    <text evidence="2 19">Energy metabolism; oxidative phosphorylation.</text>
</comment>
<keyword evidence="16 19" id="KW-0408">Iron</keyword>
<evidence type="ECO:0000256" key="19">
    <source>
        <dbReference type="PIRNR" id="PIRNR000006"/>
    </source>
</evidence>
<dbReference type="Pfam" id="PF14715">
    <property type="entry name" value="FixP_N"/>
    <property type="match status" value="1"/>
</dbReference>
<dbReference type="GO" id="GO:0016491">
    <property type="term" value="F:oxidoreductase activity"/>
    <property type="evidence" value="ECO:0007669"/>
    <property type="project" value="UniProtKB-KW"/>
</dbReference>
<evidence type="ECO:0000313" key="25">
    <source>
        <dbReference type="Proteomes" id="UP000076335"/>
    </source>
</evidence>
<reference evidence="24 25" key="1">
    <citation type="submission" date="2015-12" db="EMBL/GenBank/DDBJ databases">
        <title>Genome sequence of Thalassospira lucentensis MCCC 1A02072.</title>
        <authorList>
            <person name="Lu L."/>
            <person name="Lai Q."/>
            <person name="Shao Z."/>
            <person name="Qian P."/>
        </authorList>
    </citation>
    <scope>NUCLEOTIDE SEQUENCE [LARGE SCALE GENOMIC DNA]</scope>
    <source>
        <strain evidence="24 25">MCCC 1A02072</strain>
    </source>
</reference>
<dbReference type="PRINTS" id="PR00605">
    <property type="entry name" value="CYTCHROMECIC"/>
</dbReference>
<gene>
    <name evidence="24" type="ORF">AUP42_18885</name>
</gene>
<evidence type="ECO:0000256" key="9">
    <source>
        <dbReference type="ARBA" id="ARBA00022692"/>
    </source>
</evidence>
<dbReference type="SUPFAM" id="SSF46626">
    <property type="entry name" value="Cytochrome c"/>
    <property type="match status" value="2"/>
</dbReference>
<comment type="similarity">
    <text evidence="3 19">Belongs to the CcoP / FixP family.</text>
</comment>
<evidence type="ECO:0000256" key="11">
    <source>
        <dbReference type="ARBA" id="ARBA00022737"/>
    </source>
</evidence>
<protein>
    <recommendedName>
        <fullName evidence="19">Cbb3-type cytochrome c oxidase subunit</fullName>
    </recommendedName>
</protein>
<dbReference type="PROSITE" id="PS51007">
    <property type="entry name" value="CYTC"/>
    <property type="match status" value="2"/>
</dbReference>
<keyword evidence="9 22" id="KW-0812">Transmembrane</keyword>
<feature type="binding site" description="axial binding residue" evidence="20">
    <location>
        <position position="126"/>
    </location>
    <ligand>
        <name>heme c</name>
        <dbReference type="ChEBI" id="CHEBI:61717"/>
        <label>1</label>
    </ligand>
    <ligandPart>
        <name>Fe</name>
        <dbReference type="ChEBI" id="CHEBI:18248"/>
    </ligandPart>
</feature>
<keyword evidence="15 19" id="KW-0560">Oxidoreductase</keyword>
<evidence type="ECO:0000256" key="8">
    <source>
        <dbReference type="ARBA" id="ARBA00022660"/>
    </source>
</evidence>
<dbReference type="InterPro" id="IPR004678">
    <property type="entry name" value="Cyt_c_oxidase_cbb3_su3"/>
</dbReference>
<dbReference type="GO" id="GO:0006119">
    <property type="term" value="P:oxidative phosphorylation"/>
    <property type="evidence" value="ECO:0007669"/>
    <property type="project" value="UniProtKB-UniPathway"/>
</dbReference>
<dbReference type="GO" id="GO:0005886">
    <property type="term" value="C:plasma membrane"/>
    <property type="evidence" value="ECO:0007669"/>
    <property type="project" value="UniProtKB-SubCell"/>
</dbReference>
<feature type="transmembrane region" description="Helical" evidence="22">
    <location>
        <begin position="33"/>
        <end position="52"/>
    </location>
</feature>
<evidence type="ECO:0000256" key="15">
    <source>
        <dbReference type="ARBA" id="ARBA00023002"/>
    </source>
</evidence>
<evidence type="ECO:0000256" key="18">
    <source>
        <dbReference type="ARBA" id="ARBA00023136"/>
    </source>
</evidence>
<feature type="domain" description="Cytochrome c" evidence="23">
    <location>
        <begin position="109"/>
        <end position="199"/>
    </location>
</feature>
<feature type="binding site" description="covalent" evidence="21">
    <location>
        <position position="125"/>
    </location>
    <ligand>
        <name>heme c</name>
        <dbReference type="ChEBI" id="CHEBI:61717"/>
        <label>1</label>
    </ligand>
</feature>
<dbReference type="GO" id="GO:0005506">
    <property type="term" value="F:iron ion binding"/>
    <property type="evidence" value="ECO:0007669"/>
    <property type="project" value="InterPro"/>
</dbReference>
<evidence type="ECO:0000256" key="14">
    <source>
        <dbReference type="ARBA" id="ARBA00022989"/>
    </source>
</evidence>
<keyword evidence="18 19" id="KW-0472">Membrane</keyword>
<evidence type="ECO:0000256" key="22">
    <source>
        <dbReference type="SAM" id="Phobius"/>
    </source>
</evidence>
<dbReference type="InterPro" id="IPR009056">
    <property type="entry name" value="Cyt_c-like_dom"/>
</dbReference>
<keyword evidence="4 19" id="KW-0813">Transport</keyword>
<feature type="binding site" description="covalent" evidence="21">
    <location>
        <position position="222"/>
    </location>
    <ligand>
        <name>heme c</name>
        <dbReference type="ChEBI" id="CHEBI:61717"/>
        <label>2</label>
    </ligand>
</feature>
<comment type="subcellular location">
    <subcellularLocation>
        <location evidence="1 19">Cell inner membrane</location>
    </subcellularLocation>
</comment>
<dbReference type="GO" id="GO:1902600">
    <property type="term" value="P:proton transmembrane transport"/>
    <property type="evidence" value="ECO:0007669"/>
    <property type="project" value="UniProtKB-KW"/>
</dbReference>
<keyword evidence="17 19" id="KW-0406">Ion transport</keyword>
<evidence type="ECO:0000256" key="6">
    <source>
        <dbReference type="ARBA" id="ARBA00022519"/>
    </source>
</evidence>
<feature type="domain" description="Cytochrome c" evidence="23">
    <location>
        <begin position="206"/>
        <end position="287"/>
    </location>
</feature>
<comment type="function">
    <text evidence="19">C-type cytochrome. Part of the cbb3-type cytochrome c oxidase complex.</text>
</comment>
<evidence type="ECO:0000256" key="4">
    <source>
        <dbReference type="ARBA" id="ARBA00022448"/>
    </source>
</evidence>
<dbReference type="InterPro" id="IPR036909">
    <property type="entry name" value="Cyt_c-like_dom_sf"/>
</dbReference>
<keyword evidence="8 19" id="KW-0679">Respiratory chain</keyword>
<evidence type="ECO:0000256" key="2">
    <source>
        <dbReference type="ARBA" id="ARBA00004673"/>
    </source>
</evidence>
<dbReference type="GO" id="GO:0020037">
    <property type="term" value="F:heme binding"/>
    <property type="evidence" value="ECO:0007669"/>
    <property type="project" value="InterPro"/>
</dbReference>
<name>A0A154L641_9PROT</name>
<dbReference type="RefSeq" id="WP_062951610.1">
    <property type="nucleotide sequence ID" value="NZ_LPVY01000011.1"/>
</dbReference>
<sequence length="290" mass="31887">MSTHVEKDQVSGHETTGHEWDGIKELNTPLPSWWVYVFWATIIWSVGYWVVYPSWPTATSYLTGMFETTNRTQLHETMANVAAERAPYMERLAALDLDEIVNDSELLNFSMAGGKAVFAENCAPCHGTGGSGNPGFPSLQDDDWLWGGSLETINETLHVGVRWDANEDTRFNDMPAFGRDEILEREDINDVVQYVLAFTGRETDKASANRGAEVFADNCASCHGEDAKGVQELGAPNLTDAIWLYGGDAANITETVNNSRGGVMPAWGGRLDEETIKMLTVYVHSLGGGQ</sequence>
<evidence type="ECO:0000259" key="23">
    <source>
        <dbReference type="PROSITE" id="PS51007"/>
    </source>
</evidence>
<keyword evidence="11" id="KW-0677">Repeat</keyword>
<evidence type="ECO:0000256" key="17">
    <source>
        <dbReference type="ARBA" id="ARBA00023065"/>
    </source>
</evidence>
<dbReference type="GO" id="GO:0009055">
    <property type="term" value="F:electron transfer activity"/>
    <property type="evidence" value="ECO:0007669"/>
    <property type="project" value="InterPro"/>
</dbReference>
<evidence type="ECO:0000256" key="12">
    <source>
        <dbReference type="ARBA" id="ARBA00022781"/>
    </source>
</evidence>
<feature type="binding site" description="axial binding residue" evidence="20">
    <location>
        <position position="264"/>
    </location>
    <ligand>
        <name>heme c</name>
        <dbReference type="ChEBI" id="CHEBI:61717"/>
        <label>1</label>
    </ligand>
    <ligandPart>
        <name>Fe</name>
        <dbReference type="ChEBI" id="CHEBI:18248"/>
    </ligandPart>
</feature>
<keyword evidence="14 22" id="KW-1133">Transmembrane helix</keyword>
<dbReference type="EMBL" id="LPVY01000011">
    <property type="protein sequence ID" value="KZB64904.1"/>
    <property type="molecule type" value="Genomic_DNA"/>
</dbReference>
<feature type="binding site" description="covalent" evidence="21">
    <location>
        <position position="219"/>
    </location>
    <ligand>
        <name>heme c</name>
        <dbReference type="ChEBI" id="CHEBI:61717"/>
        <label>2</label>
    </ligand>
</feature>
<organism evidence="24 25">
    <name type="scientific">Thalassospira lucentensis</name>
    <dbReference type="NCBI Taxonomy" id="168935"/>
    <lineage>
        <taxon>Bacteria</taxon>
        <taxon>Pseudomonadati</taxon>
        <taxon>Pseudomonadota</taxon>
        <taxon>Alphaproteobacteria</taxon>
        <taxon>Rhodospirillales</taxon>
        <taxon>Thalassospiraceae</taxon>
        <taxon>Thalassospira</taxon>
    </lineage>
</organism>
<feature type="binding site" description="axial binding residue" evidence="20">
    <location>
        <position position="174"/>
    </location>
    <ligand>
        <name>heme c</name>
        <dbReference type="ChEBI" id="CHEBI:61717"/>
        <label>2</label>
    </ligand>
    <ligandPart>
        <name>Fe</name>
        <dbReference type="ChEBI" id="CHEBI:18248"/>
    </ligandPart>
</feature>
<keyword evidence="10 19" id="KW-0479">Metal-binding</keyword>
<evidence type="ECO:0000256" key="1">
    <source>
        <dbReference type="ARBA" id="ARBA00004533"/>
    </source>
</evidence>
<keyword evidence="13 19" id="KW-0249">Electron transport</keyword>
<dbReference type="Pfam" id="PF13442">
    <property type="entry name" value="Cytochrome_CBB3"/>
    <property type="match status" value="1"/>
</dbReference>
<feature type="binding site" description="covalent" evidence="21">
    <location>
        <position position="122"/>
    </location>
    <ligand>
        <name>heme c</name>
        <dbReference type="ChEBI" id="CHEBI:61717"/>
        <label>1</label>
    </ligand>
</feature>
<keyword evidence="7 19" id="KW-0349">Heme</keyword>
<evidence type="ECO:0000256" key="3">
    <source>
        <dbReference type="ARBA" id="ARBA00006113"/>
    </source>
</evidence>
<comment type="cofactor">
    <cofactor evidence="19 21">
        <name>heme c</name>
        <dbReference type="ChEBI" id="CHEBI:61717"/>
    </cofactor>
    <text evidence="19 21">Binds 2 heme C groups per subunit.</text>
</comment>
<dbReference type="PANTHER" id="PTHR33751">
    <property type="entry name" value="CBB3-TYPE CYTOCHROME C OXIDASE SUBUNIT FIXP"/>
    <property type="match status" value="1"/>
</dbReference>
<feature type="binding site" description="axial binding residue" evidence="20">
    <location>
        <position position="223"/>
    </location>
    <ligand>
        <name>heme c</name>
        <dbReference type="ChEBI" id="CHEBI:61717"/>
        <label>2</label>
    </ligand>
    <ligandPart>
        <name>Fe</name>
        <dbReference type="ChEBI" id="CHEBI:18248"/>
    </ligandPart>
</feature>
<dbReference type="Gene3D" id="6.10.280.130">
    <property type="match status" value="1"/>
</dbReference>
<dbReference type="Proteomes" id="UP000076335">
    <property type="component" value="Unassembled WGS sequence"/>
</dbReference>
<evidence type="ECO:0000256" key="13">
    <source>
        <dbReference type="ARBA" id="ARBA00022982"/>
    </source>
</evidence>
<evidence type="ECO:0000256" key="21">
    <source>
        <dbReference type="PIRSR" id="PIRSR000006-2"/>
    </source>
</evidence>
<dbReference type="InterPro" id="IPR038414">
    <property type="entry name" value="CcoP_N_sf"/>
</dbReference>
<keyword evidence="5 19" id="KW-1003">Cell membrane</keyword>
<keyword evidence="12 19" id="KW-0375">Hydrogen ion transport</keyword>
<dbReference type="InterPro" id="IPR050597">
    <property type="entry name" value="Cytochrome_c_Oxidase_Subunit"/>
</dbReference>
<evidence type="ECO:0000256" key="16">
    <source>
        <dbReference type="ARBA" id="ARBA00023004"/>
    </source>
</evidence>
<accession>A0A154L641</accession>
<proteinExistence type="inferred from homology"/>